<proteinExistence type="predicted"/>
<dbReference type="InterPro" id="IPR055547">
    <property type="entry name" value="DUF7123"/>
</dbReference>
<dbReference type="RefSeq" id="WP_276234301.1">
    <property type="nucleotide sequence ID" value="NZ_CP119802.1"/>
</dbReference>
<feature type="domain" description="DUF7123" evidence="1">
    <location>
        <begin position="4"/>
        <end position="71"/>
    </location>
</feature>
<keyword evidence="3" id="KW-1185">Reference proteome</keyword>
<dbReference type="AlphaFoldDB" id="A0ABD5ZSC0"/>
<dbReference type="EMBL" id="JBHTAP010000001">
    <property type="protein sequence ID" value="MFC7236150.1"/>
    <property type="molecule type" value="Genomic_DNA"/>
</dbReference>
<accession>A0ABD5ZSC0</accession>
<protein>
    <recommendedName>
        <fullName evidence="1">DUF7123 domain-containing protein</fullName>
    </recommendedName>
</protein>
<dbReference type="GeneID" id="79267858"/>
<name>A0ABD5ZSC0_9EURY</name>
<evidence type="ECO:0000313" key="2">
    <source>
        <dbReference type="EMBL" id="MFC7236150.1"/>
    </source>
</evidence>
<dbReference type="Proteomes" id="UP001596398">
    <property type="component" value="Unassembled WGS sequence"/>
</dbReference>
<evidence type="ECO:0000259" key="1">
    <source>
        <dbReference type="Pfam" id="PF23438"/>
    </source>
</evidence>
<dbReference type="Gene3D" id="1.10.10.10">
    <property type="entry name" value="Winged helix-like DNA-binding domain superfamily/Winged helix DNA-binding domain"/>
    <property type="match status" value="1"/>
</dbReference>
<reference evidence="2 3" key="1">
    <citation type="journal article" date="2019" name="Int. J. Syst. Evol. Microbiol.">
        <title>The Global Catalogue of Microorganisms (GCM) 10K type strain sequencing project: providing services to taxonomists for standard genome sequencing and annotation.</title>
        <authorList>
            <consortium name="The Broad Institute Genomics Platform"/>
            <consortium name="The Broad Institute Genome Sequencing Center for Infectious Disease"/>
            <person name="Wu L."/>
            <person name="Ma J."/>
        </authorList>
    </citation>
    <scope>NUCLEOTIDE SEQUENCE [LARGE SCALE GENOMIC DNA]</scope>
    <source>
        <strain evidence="2 3">DT85</strain>
    </source>
</reference>
<organism evidence="2 3">
    <name type="scientific">Halosegnis marinus</name>
    <dbReference type="NCBI Taxonomy" id="3034023"/>
    <lineage>
        <taxon>Archaea</taxon>
        <taxon>Methanobacteriati</taxon>
        <taxon>Methanobacteriota</taxon>
        <taxon>Stenosarchaea group</taxon>
        <taxon>Halobacteria</taxon>
        <taxon>Halobacteriales</taxon>
        <taxon>Natronomonadaceae</taxon>
        <taxon>Halosegnis</taxon>
    </lineage>
</organism>
<dbReference type="Pfam" id="PF23438">
    <property type="entry name" value="DUF7123"/>
    <property type="match status" value="1"/>
</dbReference>
<gene>
    <name evidence="2" type="ORF">ACFQJ4_12565</name>
</gene>
<dbReference type="InterPro" id="IPR036388">
    <property type="entry name" value="WH-like_DNA-bd_sf"/>
</dbReference>
<evidence type="ECO:0000313" key="3">
    <source>
        <dbReference type="Proteomes" id="UP001596398"/>
    </source>
</evidence>
<sequence length="72" mass="8262">MPDDTNERILDHLRERAAVGDRYFRAKHVADALGMTAKQVGARLPRLAEESEDVDIEKWGRARSTTWRVTPE</sequence>
<comment type="caution">
    <text evidence="2">The sequence shown here is derived from an EMBL/GenBank/DDBJ whole genome shotgun (WGS) entry which is preliminary data.</text>
</comment>